<feature type="compositionally biased region" description="Basic and acidic residues" evidence="2">
    <location>
        <begin position="97"/>
        <end position="151"/>
    </location>
</feature>
<protein>
    <submittedName>
        <fullName evidence="3">Uncharacterized protein</fullName>
    </submittedName>
</protein>
<evidence type="ECO:0000256" key="1">
    <source>
        <dbReference type="SAM" id="Coils"/>
    </source>
</evidence>
<dbReference type="PANTHER" id="PTHR16001:SF4">
    <property type="entry name" value="ECTO-NOX DISULFIDE-THIOL EXCHANGER 1-LIKE PROTEIN"/>
    <property type="match status" value="1"/>
</dbReference>
<feature type="compositionally biased region" description="Polar residues" evidence="2">
    <location>
        <begin position="153"/>
        <end position="170"/>
    </location>
</feature>
<feature type="coiled-coil region" evidence="1">
    <location>
        <begin position="538"/>
        <end position="590"/>
    </location>
</feature>
<organism evidence="3 4">
    <name type="scientific">Apolygus lucorum</name>
    <name type="common">Small green plant bug</name>
    <name type="synonym">Lygocoris lucorum</name>
    <dbReference type="NCBI Taxonomy" id="248454"/>
    <lineage>
        <taxon>Eukaryota</taxon>
        <taxon>Metazoa</taxon>
        <taxon>Ecdysozoa</taxon>
        <taxon>Arthropoda</taxon>
        <taxon>Hexapoda</taxon>
        <taxon>Insecta</taxon>
        <taxon>Pterygota</taxon>
        <taxon>Neoptera</taxon>
        <taxon>Paraneoptera</taxon>
        <taxon>Hemiptera</taxon>
        <taxon>Heteroptera</taxon>
        <taxon>Panheteroptera</taxon>
        <taxon>Cimicomorpha</taxon>
        <taxon>Miridae</taxon>
        <taxon>Mirini</taxon>
        <taxon>Apolygus</taxon>
    </lineage>
</organism>
<dbReference type="AlphaFoldDB" id="A0A6A4JHS4"/>
<dbReference type="InterPro" id="IPR056611">
    <property type="entry name" value="ENOX1/2_dom"/>
</dbReference>
<dbReference type="PROSITE" id="PS50102">
    <property type="entry name" value="RRM"/>
    <property type="match status" value="1"/>
</dbReference>
<dbReference type="Proteomes" id="UP000466442">
    <property type="component" value="Unassembled WGS sequence"/>
</dbReference>
<feature type="region of interest" description="Disordered" evidence="2">
    <location>
        <begin position="623"/>
        <end position="648"/>
    </location>
</feature>
<accession>A0A6A4JHS4</accession>
<dbReference type="InterPro" id="IPR000504">
    <property type="entry name" value="RRM_dom"/>
</dbReference>
<dbReference type="EMBL" id="WIXP02000011">
    <property type="protein sequence ID" value="KAF6202693.1"/>
    <property type="molecule type" value="Genomic_DNA"/>
</dbReference>
<feature type="coiled-coil region" evidence="1">
    <location>
        <begin position="433"/>
        <end position="464"/>
    </location>
</feature>
<feature type="compositionally biased region" description="Basic and acidic residues" evidence="2">
    <location>
        <begin position="358"/>
        <end position="370"/>
    </location>
</feature>
<proteinExistence type="predicted"/>
<dbReference type="OrthoDB" id="10039782at2759"/>
<feature type="compositionally biased region" description="Pro residues" evidence="2">
    <location>
        <begin position="636"/>
        <end position="648"/>
    </location>
</feature>
<sequence>MAFNFQGGPSIPMGMPQGQPNMMPGGLGMMGPMPGMMPGFQVPLPGMNHDQQAMVNPGLNDAPLEFNTNKNKPPMPIPGGDVNDRMIGNPFPPDVEMAGRIEREQRGRDSRSERRCDRRKDMNPRHKEHHSSERSRSHGRGSRELEQELHETGVSNSSDDMPVNSGSSGSEMGPNNVWTSGMIPGMQYPMMSSINPMIMDPNMMMPPFGMMGGIGIGQEGGMVPPENMMVKEVIQLKSVTLIPPPPTTPMPITRERPPGCKTIFVGGLAENTTEEIIREVFSRCGEMLTIRLSNKKFCHIRFLLEQSVDAALYFSGYRMRIENKMDAPNTGRIHVDFAQARDDQYEWECKQRQLQREARHRDRVEKERLRVPSPPPVPHYTEHEATSVSEKIKIEESFGKAVQVVITWLERGDCNKRNASTFYSMIQSTNSHIRRLLTEKATHEEELQRARDLMKARMQSLLLQYAQIERVFAAASHKKVWDHFTKAQRKNIEMWRKQADEIKAIELEEHLNSGGDDEMDLSDEDEGIKKKPRFDDRIHIIKEENDSLRCQLEAYKNEVDLVRAELKAELDATEAKLAASMKNVQALTQQLTDSIMMGSCERTRVLELEKRLEKVQSSALCKENGCKDDGSAEKTTPPPLPVAAPPPLPPLPGKLVESDAKLIGLISMFLHVHPFGAGVDYIWSYLQKIEPGLRPADIEALLAQFPSLFQQELSGIGANMERKWVISVFKPRDPPS</sequence>
<gene>
    <name evidence="3" type="ORF">GE061_003094</name>
</gene>
<evidence type="ECO:0000256" key="2">
    <source>
        <dbReference type="SAM" id="MobiDB-lite"/>
    </source>
</evidence>
<dbReference type="PANTHER" id="PTHR16001">
    <property type="entry name" value="ECTO-NOX DISULFIDE-THIOL EXCHANGER"/>
    <property type="match status" value="1"/>
</dbReference>
<dbReference type="GO" id="GO:0009897">
    <property type="term" value="C:external side of plasma membrane"/>
    <property type="evidence" value="ECO:0007669"/>
    <property type="project" value="InterPro"/>
</dbReference>
<dbReference type="Pfam" id="PF00076">
    <property type="entry name" value="RRM_1"/>
    <property type="match status" value="1"/>
</dbReference>
<dbReference type="InterPro" id="IPR012677">
    <property type="entry name" value="Nucleotide-bd_a/b_plait_sf"/>
</dbReference>
<evidence type="ECO:0000313" key="3">
    <source>
        <dbReference type="EMBL" id="KAF6202693.1"/>
    </source>
</evidence>
<dbReference type="GO" id="GO:0016491">
    <property type="term" value="F:oxidoreductase activity"/>
    <property type="evidence" value="ECO:0007669"/>
    <property type="project" value="InterPro"/>
</dbReference>
<dbReference type="GO" id="GO:0003723">
    <property type="term" value="F:RNA binding"/>
    <property type="evidence" value="ECO:0007669"/>
    <property type="project" value="UniProtKB-UniRule"/>
</dbReference>
<name>A0A6A4JHS4_APOLU</name>
<dbReference type="SMART" id="SM00360">
    <property type="entry name" value="RRM"/>
    <property type="match status" value="1"/>
</dbReference>
<dbReference type="InterPro" id="IPR035979">
    <property type="entry name" value="RBD_domain_sf"/>
</dbReference>
<dbReference type="Pfam" id="PF23267">
    <property type="entry name" value="ENOX1"/>
    <property type="match status" value="1"/>
</dbReference>
<feature type="region of interest" description="Disordered" evidence="2">
    <location>
        <begin position="69"/>
        <end position="178"/>
    </location>
</feature>
<dbReference type="Gene3D" id="3.30.70.330">
    <property type="match status" value="1"/>
</dbReference>
<reference evidence="3" key="1">
    <citation type="journal article" date="2021" name="Mol. Ecol. Resour.">
        <title>Apolygus lucorum genome provides insights into omnivorousness and mesophyll feeding.</title>
        <authorList>
            <person name="Liu Y."/>
            <person name="Liu H."/>
            <person name="Wang H."/>
            <person name="Huang T."/>
            <person name="Liu B."/>
            <person name="Yang B."/>
            <person name="Yin L."/>
            <person name="Li B."/>
            <person name="Zhang Y."/>
            <person name="Zhang S."/>
            <person name="Jiang F."/>
            <person name="Zhang X."/>
            <person name="Ren Y."/>
            <person name="Wang B."/>
            <person name="Wang S."/>
            <person name="Lu Y."/>
            <person name="Wu K."/>
            <person name="Fan W."/>
            <person name="Wang G."/>
        </authorList>
    </citation>
    <scope>NUCLEOTIDE SEQUENCE</scope>
    <source>
        <strain evidence="3">12Hb</strain>
    </source>
</reference>
<feature type="region of interest" description="Disordered" evidence="2">
    <location>
        <begin position="358"/>
        <end position="386"/>
    </location>
</feature>
<keyword evidence="1" id="KW-0175">Coiled coil</keyword>
<comment type="caution">
    <text evidence="3">The sequence shown here is derived from an EMBL/GenBank/DDBJ whole genome shotgun (WGS) entry which is preliminary data.</text>
</comment>
<evidence type="ECO:0000313" key="4">
    <source>
        <dbReference type="Proteomes" id="UP000466442"/>
    </source>
</evidence>
<dbReference type="InterPro" id="IPR038876">
    <property type="entry name" value="ENOX"/>
</dbReference>
<keyword evidence="4" id="KW-1185">Reference proteome</keyword>
<dbReference type="GO" id="GO:0007624">
    <property type="term" value="P:ultradian rhythm"/>
    <property type="evidence" value="ECO:0007669"/>
    <property type="project" value="InterPro"/>
</dbReference>
<dbReference type="SUPFAM" id="SSF54928">
    <property type="entry name" value="RNA-binding domain, RBD"/>
    <property type="match status" value="1"/>
</dbReference>